<dbReference type="Gene3D" id="3.40.630.10">
    <property type="entry name" value="Zn peptidases"/>
    <property type="match status" value="2"/>
</dbReference>
<organism evidence="13">
    <name type="scientific">marine metagenome</name>
    <dbReference type="NCBI Taxonomy" id="408172"/>
    <lineage>
        <taxon>unclassified sequences</taxon>
        <taxon>metagenomes</taxon>
        <taxon>ecological metagenomes</taxon>
    </lineage>
</organism>
<evidence type="ECO:0000256" key="4">
    <source>
        <dbReference type="ARBA" id="ARBA00006247"/>
    </source>
</evidence>
<dbReference type="SUPFAM" id="SSF55031">
    <property type="entry name" value="Bacterial exopeptidase dimerisation domain"/>
    <property type="match status" value="1"/>
</dbReference>
<dbReference type="GO" id="GO:0009089">
    <property type="term" value="P:lysine biosynthetic process via diaminopimelate"/>
    <property type="evidence" value="ECO:0007669"/>
    <property type="project" value="UniProtKB-UniPathway"/>
</dbReference>
<evidence type="ECO:0000313" key="13">
    <source>
        <dbReference type="EMBL" id="SVA04783.1"/>
    </source>
</evidence>
<keyword evidence="10" id="KW-0170">Cobalt</keyword>
<dbReference type="PROSITE" id="PS00758">
    <property type="entry name" value="ARGE_DAPE_CPG2_1"/>
    <property type="match status" value="1"/>
</dbReference>
<evidence type="ECO:0000256" key="10">
    <source>
        <dbReference type="ARBA" id="ARBA00023285"/>
    </source>
</evidence>
<keyword evidence="7" id="KW-0479">Metal-binding</keyword>
<dbReference type="EC" id="3.5.1.18" evidence="5"/>
<comment type="pathway">
    <text evidence="3">Amino-acid biosynthesis; L-lysine biosynthesis via DAP pathway; LL-2,6-diaminopimelate from (S)-tetrahydrodipicolinate (succinylase route): step 3/3.</text>
</comment>
<dbReference type="PANTHER" id="PTHR43808">
    <property type="entry name" value="ACETYLORNITHINE DEACETYLASE"/>
    <property type="match status" value="1"/>
</dbReference>
<evidence type="ECO:0000256" key="9">
    <source>
        <dbReference type="ARBA" id="ARBA00022833"/>
    </source>
</evidence>
<feature type="domain" description="Peptidase M20 dimerisation" evidence="12">
    <location>
        <begin position="170"/>
        <end position="278"/>
    </location>
</feature>
<dbReference type="GO" id="GO:0009014">
    <property type="term" value="F:succinyl-diaminopimelate desuccinylase activity"/>
    <property type="evidence" value="ECO:0007669"/>
    <property type="project" value="UniProtKB-EC"/>
</dbReference>
<dbReference type="Pfam" id="PF07687">
    <property type="entry name" value="M20_dimer"/>
    <property type="match status" value="1"/>
</dbReference>
<evidence type="ECO:0000256" key="2">
    <source>
        <dbReference type="ARBA" id="ARBA00001947"/>
    </source>
</evidence>
<dbReference type="InterPro" id="IPR001261">
    <property type="entry name" value="ArgE/DapE_CS"/>
</dbReference>
<dbReference type="NCBIfam" id="TIGR01910">
    <property type="entry name" value="DapE-ArgE"/>
    <property type="match status" value="1"/>
</dbReference>
<comment type="cofactor">
    <cofactor evidence="2">
        <name>Zn(2+)</name>
        <dbReference type="ChEBI" id="CHEBI:29105"/>
    </cofactor>
</comment>
<comment type="catalytic activity">
    <reaction evidence="11">
        <text>N-succinyl-(2S,6S)-2,6-diaminopimelate + H2O = (2S,6S)-2,6-diaminopimelate + succinate</text>
        <dbReference type="Rhea" id="RHEA:22608"/>
        <dbReference type="ChEBI" id="CHEBI:15377"/>
        <dbReference type="ChEBI" id="CHEBI:30031"/>
        <dbReference type="ChEBI" id="CHEBI:57609"/>
        <dbReference type="ChEBI" id="CHEBI:58087"/>
        <dbReference type="EC" id="3.5.1.18"/>
    </reaction>
</comment>
<accession>A0A381STY2</accession>
<evidence type="ECO:0000256" key="6">
    <source>
        <dbReference type="ARBA" id="ARBA00016853"/>
    </source>
</evidence>
<evidence type="ECO:0000256" key="5">
    <source>
        <dbReference type="ARBA" id="ARBA00011921"/>
    </source>
</evidence>
<dbReference type="GO" id="GO:0046872">
    <property type="term" value="F:metal ion binding"/>
    <property type="evidence" value="ECO:0007669"/>
    <property type="project" value="UniProtKB-KW"/>
</dbReference>
<keyword evidence="9" id="KW-0862">Zinc</keyword>
<dbReference type="InterPro" id="IPR036264">
    <property type="entry name" value="Bact_exopeptidase_dim_dom"/>
</dbReference>
<dbReference type="InterPro" id="IPR010182">
    <property type="entry name" value="ArgE/DapE"/>
</dbReference>
<dbReference type="Gene3D" id="3.30.70.360">
    <property type="match status" value="1"/>
</dbReference>
<sequence length="377" mass="39416">MDTVLTLLRDLVAIDSVNPSLVPGAAGEAAVAARVAGALRTAGLDVEVSEVAPGRSNVVGVLEGRASGRTLMLCGHLDTVGVEGMTAPFDPVERDGRLYGRGAQDMKGGVAAMVDAVSSLAAGGMLSTGRVIVAAVADEEFASVGADALVRECTADGAVVTEPTDLTLATGHKGFEWVEVETRGRAAHGSRPGEGLDAILRMGRVLAELEAIGAHLKAGSPHPLLGTASLHASTISGGRELSVYPDYCQLRFERRTMTGEPEQVGLNEIRRVLKELCDADPEFEAAARPVFSRPPYEVPADDGVCLTLAEVMRARDLDTDPTGMTYWTDAAILGNAGIPTVLFGPAGAGLHGPEEYVDIDSVRVCRDILKALITEYC</sequence>
<dbReference type="InterPro" id="IPR011650">
    <property type="entry name" value="Peptidase_M20_dimer"/>
</dbReference>
<comment type="similarity">
    <text evidence="4">Belongs to the peptidase M20A family.</text>
</comment>
<evidence type="ECO:0000256" key="7">
    <source>
        <dbReference type="ARBA" id="ARBA00022723"/>
    </source>
</evidence>
<gene>
    <name evidence="13" type="ORF">METZ01_LOCUS57637</name>
</gene>
<dbReference type="SUPFAM" id="SSF53187">
    <property type="entry name" value="Zn-dependent exopeptidases"/>
    <property type="match status" value="1"/>
</dbReference>
<protein>
    <recommendedName>
        <fullName evidence="6">Probable succinyl-diaminopimelate desuccinylase</fullName>
        <ecNumber evidence="5">3.5.1.18</ecNumber>
    </recommendedName>
</protein>
<dbReference type="PANTHER" id="PTHR43808:SF25">
    <property type="entry name" value="PEPTIDASE M20 DIMERISATION DOMAIN-CONTAINING PROTEIN"/>
    <property type="match status" value="1"/>
</dbReference>
<dbReference type="InterPro" id="IPR050072">
    <property type="entry name" value="Peptidase_M20A"/>
</dbReference>
<comment type="cofactor">
    <cofactor evidence="1">
        <name>Co(2+)</name>
        <dbReference type="ChEBI" id="CHEBI:48828"/>
    </cofactor>
</comment>
<evidence type="ECO:0000256" key="3">
    <source>
        <dbReference type="ARBA" id="ARBA00005130"/>
    </source>
</evidence>
<name>A0A381STY2_9ZZZZ</name>
<evidence type="ECO:0000256" key="11">
    <source>
        <dbReference type="ARBA" id="ARBA00051301"/>
    </source>
</evidence>
<dbReference type="EMBL" id="UINC01003264">
    <property type="protein sequence ID" value="SVA04783.1"/>
    <property type="molecule type" value="Genomic_DNA"/>
</dbReference>
<dbReference type="UniPathway" id="UPA00034">
    <property type="reaction ID" value="UER00021"/>
</dbReference>
<reference evidence="13" key="1">
    <citation type="submission" date="2018-05" db="EMBL/GenBank/DDBJ databases">
        <authorList>
            <person name="Lanie J.A."/>
            <person name="Ng W.-L."/>
            <person name="Kazmierczak K.M."/>
            <person name="Andrzejewski T.M."/>
            <person name="Davidsen T.M."/>
            <person name="Wayne K.J."/>
            <person name="Tettelin H."/>
            <person name="Glass J.I."/>
            <person name="Rusch D."/>
            <person name="Podicherti R."/>
            <person name="Tsui H.-C.T."/>
            <person name="Winkler M.E."/>
        </authorList>
    </citation>
    <scope>NUCLEOTIDE SEQUENCE</scope>
</reference>
<evidence type="ECO:0000256" key="8">
    <source>
        <dbReference type="ARBA" id="ARBA00022801"/>
    </source>
</evidence>
<keyword evidence="8" id="KW-0378">Hydrolase</keyword>
<proteinExistence type="inferred from homology"/>
<dbReference type="Pfam" id="PF01546">
    <property type="entry name" value="Peptidase_M20"/>
    <property type="match status" value="1"/>
</dbReference>
<evidence type="ECO:0000256" key="1">
    <source>
        <dbReference type="ARBA" id="ARBA00001941"/>
    </source>
</evidence>
<evidence type="ECO:0000259" key="12">
    <source>
        <dbReference type="Pfam" id="PF07687"/>
    </source>
</evidence>
<dbReference type="AlphaFoldDB" id="A0A381STY2"/>
<dbReference type="InterPro" id="IPR002933">
    <property type="entry name" value="Peptidase_M20"/>
</dbReference>